<keyword evidence="1" id="KW-0472">Membrane</keyword>
<name>A0A523BDN0_9CREN</name>
<reference evidence="3 5" key="1">
    <citation type="journal article" date="2019" name="Nat. Microbiol.">
        <title>Expanding anaerobic alkane metabolism in the domain of Archaea.</title>
        <authorList>
            <person name="Wang Y."/>
            <person name="Wegener G."/>
            <person name="Hou J."/>
            <person name="Wang F."/>
            <person name="Xiao X."/>
        </authorList>
    </citation>
    <scope>NUCLEOTIDE SEQUENCE [LARGE SCALE GENOMIC DNA]</scope>
    <source>
        <strain evidence="3">WYZ-LMO11</strain>
    </source>
</reference>
<gene>
    <name evidence="3" type="ORF">DSO09_02870</name>
    <name evidence="2" type="ORF">EF809_04135</name>
</gene>
<accession>A0A523BDN0</accession>
<dbReference type="EMBL" id="QNVI01000040">
    <property type="protein sequence ID" value="TDA38984.1"/>
    <property type="molecule type" value="Genomic_DNA"/>
</dbReference>
<dbReference type="Proteomes" id="UP000316080">
    <property type="component" value="Unassembled WGS sequence"/>
</dbReference>
<protein>
    <submittedName>
        <fullName evidence="3">Uncharacterized protein</fullName>
    </submittedName>
</protein>
<comment type="caution">
    <text evidence="3">The sequence shown here is derived from an EMBL/GenBank/DDBJ whole genome shotgun (WGS) entry which is preliminary data.</text>
</comment>
<dbReference type="EMBL" id="RXIH01000033">
    <property type="protein sequence ID" value="RZN55884.1"/>
    <property type="molecule type" value="Genomic_DNA"/>
</dbReference>
<feature type="transmembrane region" description="Helical" evidence="1">
    <location>
        <begin position="7"/>
        <end position="33"/>
    </location>
</feature>
<dbReference type="AlphaFoldDB" id="A0A523BDN0"/>
<sequence length="131" mass="14809">MDQALEMAIVMSIFIIAFSIVIFTTSVLCSYYINTQFHSIKDSIASIIASIILIQNGISYNSWESWTPLINYSLSGNTYHINVTCFSIKNGELLLLWNKTNGIEINDDMGSSYRFIILDNGNAIKLEVRVR</sequence>
<evidence type="ECO:0000313" key="2">
    <source>
        <dbReference type="EMBL" id="RZN55884.1"/>
    </source>
</evidence>
<evidence type="ECO:0000313" key="5">
    <source>
        <dbReference type="Proteomes" id="UP000317265"/>
    </source>
</evidence>
<keyword evidence="1" id="KW-0812">Transmembrane</keyword>
<evidence type="ECO:0000256" key="1">
    <source>
        <dbReference type="SAM" id="Phobius"/>
    </source>
</evidence>
<evidence type="ECO:0000313" key="3">
    <source>
        <dbReference type="EMBL" id="TDA38984.1"/>
    </source>
</evidence>
<keyword evidence="1" id="KW-1133">Transmembrane helix</keyword>
<organism evidence="3 5">
    <name type="scientific">Thermoproteota archaeon</name>
    <dbReference type="NCBI Taxonomy" id="2056631"/>
    <lineage>
        <taxon>Archaea</taxon>
        <taxon>Thermoproteota</taxon>
    </lineage>
</organism>
<evidence type="ECO:0000313" key="4">
    <source>
        <dbReference type="Proteomes" id="UP000316080"/>
    </source>
</evidence>
<reference evidence="2 4" key="2">
    <citation type="journal article" date="2019" name="Nat. Microbiol.">
        <title>Wide diversity of methane and short-chain alkane metabolisms in uncultured archaea.</title>
        <authorList>
            <person name="Borrel G."/>
            <person name="Adam P.S."/>
            <person name="McKay L.J."/>
            <person name="Chen L.X."/>
            <person name="Sierra-Garcia I.N."/>
            <person name="Sieber C.M."/>
            <person name="Letourneur Q."/>
            <person name="Ghozlane A."/>
            <person name="Andersen G.L."/>
            <person name="Li W.J."/>
            <person name="Hallam S.J."/>
            <person name="Muyzer G."/>
            <person name="de Oliveira V.M."/>
            <person name="Inskeep W.P."/>
            <person name="Banfield J.F."/>
            <person name="Gribaldo S."/>
        </authorList>
    </citation>
    <scope>NUCLEOTIDE SEQUENCE [LARGE SCALE GENOMIC DNA]</scope>
    <source>
        <strain evidence="2">Verst-YHS</strain>
    </source>
</reference>
<dbReference type="Proteomes" id="UP000317265">
    <property type="component" value="Unassembled WGS sequence"/>
</dbReference>
<proteinExistence type="predicted"/>